<evidence type="ECO:0000259" key="6">
    <source>
        <dbReference type="Pfam" id="PF02544"/>
    </source>
</evidence>
<evidence type="ECO:0000313" key="7">
    <source>
        <dbReference type="EMBL" id="CDP37931.1"/>
    </source>
</evidence>
<comment type="caution">
    <text evidence="5">Lacks conserved residue(s) required for the propagation of feature annotation.</text>
</comment>
<comment type="catalytic activity">
    <reaction evidence="5">
        <text>a di-trans,poly-cis-dolichal + NADP(+) = a di-trans,poly-cis-polyprenal + NADPH + H(+)</text>
        <dbReference type="Rhea" id="RHEA:80727"/>
        <dbReference type="Rhea" id="RHEA-COMP:19536"/>
        <dbReference type="Rhea" id="RHEA-COMP:19537"/>
        <dbReference type="ChEBI" id="CHEBI:15378"/>
        <dbReference type="ChEBI" id="CHEBI:57783"/>
        <dbReference type="ChEBI" id="CHEBI:58349"/>
        <dbReference type="ChEBI" id="CHEBI:231623"/>
        <dbReference type="ChEBI" id="CHEBI:231637"/>
        <dbReference type="EC" id="1.3.1.94"/>
    </reaction>
    <physiologicalReaction direction="right-to-left" evidence="5">
        <dbReference type="Rhea" id="RHEA:80729"/>
    </physiologicalReaction>
</comment>
<dbReference type="GO" id="GO:0005789">
    <property type="term" value="C:endoplasmic reticulum membrane"/>
    <property type="evidence" value="ECO:0007669"/>
    <property type="project" value="UniProtKB-SubCell"/>
</dbReference>
<feature type="transmembrane region" description="Helical" evidence="5">
    <location>
        <begin position="68"/>
        <end position="84"/>
    </location>
</feature>
<accession>A0A060TFF6</accession>
<dbReference type="PhylomeDB" id="A0A060TFF6"/>
<reference evidence="7" key="1">
    <citation type="submission" date="2014-02" db="EMBL/GenBank/DDBJ databases">
        <authorList>
            <person name="Genoscope - CEA"/>
        </authorList>
    </citation>
    <scope>NUCLEOTIDE SEQUENCE</scope>
    <source>
        <strain evidence="7">LS3</strain>
    </source>
</reference>
<dbReference type="GO" id="GO:0003865">
    <property type="term" value="F:3-oxo-5-alpha-steroid 4-dehydrogenase activity"/>
    <property type="evidence" value="ECO:0007669"/>
    <property type="project" value="TreeGrafter"/>
</dbReference>
<reference evidence="7" key="2">
    <citation type="submission" date="2014-06" db="EMBL/GenBank/DDBJ databases">
        <title>The complete genome of Blastobotrys (Arxula) adeninivorans LS3 - a yeast of biotechnological interest.</title>
        <authorList>
            <person name="Kunze G."/>
            <person name="Gaillardin C."/>
            <person name="Czernicka M."/>
            <person name="Durrens P."/>
            <person name="Martin T."/>
            <person name="Boer E."/>
            <person name="Gabaldon T."/>
            <person name="Cruz J."/>
            <person name="Talla E."/>
            <person name="Marck C."/>
            <person name="Goffeau A."/>
            <person name="Barbe V."/>
            <person name="Baret P."/>
            <person name="Baronian K."/>
            <person name="Beier S."/>
            <person name="Bleykasten C."/>
            <person name="Bode R."/>
            <person name="Casaregola S."/>
            <person name="Despons L."/>
            <person name="Fairhead C."/>
            <person name="Giersberg M."/>
            <person name="Gierski P."/>
            <person name="Hahnel U."/>
            <person name="Hartmann A."/>
            <person name="Jankowska D."/>
            <person name="Jubin C."/>
            <person name="Jung P."/>
            <person name="Lafontaine I."/>
            <person name="Leh-Louis V."/>
            <person name="Lemaire M."/>
            <person name="Marcet-Houben M."/>
            <person name="Mascher M."/>
            <person name="Morel G."/>
            <person name="Richard G.-F."/>
            <person name="Riechen J."/>
            <person name="Sacerdot C."/>
            <person name="Sarkar A."/>
            <person name="Savel G."/>
            <person name="Schacherer J."/>
            <person name="Sherman D."/>
            <person name="Straub M.-L."/>
            <person name="Stein N."/>
            <person name="Thierry A."/>
            <person name="Trautwein-Schult A."/>
            <person name="Westhof E."/>
            <person name="Worch S."/>
            <person name="Dujon B."/>
            <person name="Souciet J.-L."/>
            <person name="Wincker P."/>
            <person name="Scholz U."/>
            <person name="Neuveglise N."/>
        </authorList>
    </citation>
    <scope>NUCLEOTIDE SEQUENCE</scope>
    <source>
        <strain evidence="7">LS3</strain>
    </source>
</reference>
<protein>
    <recommendedName>
        <fullName evidence="5">Polyprenal reductase</fullName>
        <ecNumber evidence="5">1.3.1.94</ecNumber>
    </recommendedName>
</protein>
<comment type="pathway">
    <text evidence="5">Protein modification; protein glycosylation.</text>
</comment>
<keyword evidence="5" id="KW-0521">NADP</keyword>
<dbReference type="GO" id="GO:0160198">
    <property type="term" value="F:polyprenal reductase activity"/>
    <property type="evidence" value="ECO:0007669"/>
    <property type="project" value="UniProtKB-EC"/>
</dbReference>
<dbReference type="InterPro" id="IPR001104">
    <property type="entry name" value="3-oxo-5_a-steroid_4-DH_C"/>
</dbReference>
<evidence type="ECO:0000256" key="4">
    <source>
        <dbReference type="ARBA" id="ARBA00023136"/>
    </source>
</evidence>
<dbReference type="UniPathway" id="UPA00378"/>
<keyword evidence="2 5" id="KW-0812">Transmembrane</keyword>
<keyword evidence="5" id="KW-0560">Oxidoreductase</keyword>
<evidence type="ECO:0000256" key="5">
    <source>
        <dbReference type="RuleBase" id="RU367081"/>
    </source>
</evidence>
<dbReference type="PANTHER" id="PTHR14624:SF0">
    <property type="entry name" value="POLYPRENOL REDUCTASE"/>
    <property type="match status" value="1"/>
</dbReference>
<dbReference type="GO" id="GO:0016095">
    <property type="term" value="P:polyprenol catabolic process"/>
    <property type="evidence" value="ECO:0007669"/>
    <property type="project" value="UniProtKB-UniRule"/>
</dbReference>
<comment type="subcellular location">
    <subcellularLocation>
        <location evidence="1">Endomembrane system</location>
        <topology evidence="1">Multi-pass membrane protein</topology>
    </subcellularLocation>
    <subcellularLocation>
        <location evidence="5">Endoplasmic reticulum membrane</location>
    </subcellularLocation>
</comment>
<evidence type="ECO:0000256" key="3">
    <source>
        <dbReference type="ARBA" id="ARBA00022989"/>
    </source>
</evidence>
<dbReference type="GO" id="GO:0006488">
    <property type="term" value="P:dolichol-linked oligosaccharide biosynthetic process"/>
    <property type="evidence" value="ECO:0007669"/>
    <property type="project" value="UniProtKB-UniRule"/>
</dbReference>
<organism evidence="7">
    <name type="scientific">Blastobotrys adeninivorans</name>
    <name type="common">Yeast</name>
    <name type="synonym">Arxula adeninivorans</name>
    <dbReference type="NCBI Taxonomy" id="409370"/>
    <lineage>
        <taxon>Eukaryota</taxon>
        <taxon>Fungi</taxon>
        <taxon>Dikarya</taxon>
        <taxon>Ascomycota</taxon>
        <taxon>Saccharomycotina</taxon>
        <taxon>Dipodascomycetes</taxon>
        <taxon>Dipodascales</taxon>
        <taxon>Trichomonascaceae</taxon>
        <taxon>Blastobotrys</taxon>
    </lineage>
</organism>
<evidence type="ECO:0000256" key="2">
    <source>
        <dbReference type="ARBA" id="ARBA00022692"/>
    </source>
</evidence>
<feature type="domain" description="3-oxo-5-alpha-steroid 4-dehydrogenase C-terminal" evidence="6">
    <location>
        <begin position="130"/>
        <end position="259"/>
    </location>
</feature>
<name>A0A060TFF6_BLAAD</name>
<comment type="similarity">
    <text evidence="5">Belongs to the steroid 5-alpha reductase family. Polyprenal reductase subfamily.</text>
</comment>
<feature type="transmembrane region" description="Helical" evidence="5">
    <location>
        <begin position="6"/>
        <end position="24"/>
    </location>
</feature>
<dbReference type="GO" id="GO:0102389">
    <property type="term" value="F:polyprenol reductase activity"/>
    <property type="evidence" value="ECO:0007669"/>
    <property type="project" value="UniProtKB-UniRule"/>
</dbReference>
<dbReference type="EC" id="1.3.1.94" evidence="5"/>
<proteinExistence type="inferred from homology"/>
<evidence type="ECO:0000256" key="1">
    <source>
        <dbReference type="ARBA" id="ARBA00004127"/>
    </source>
</evidence>
<keyword evidence="5" id="KW-0256">Endoplasmic reticulum</keyword>
<comment type="function">
    <text evidence="5">Plays a key role in early steps of protein N-linked glycosylation by being involved in the conversion of polyprenol into dolichol. Acts as a polyprenal reductase that mediates the reduction of polyprenal into dolichal in a NADP-dependent mechanism. Dolichols are required for the synthesis of dolichol-linked monosaccharides and the oligosaccharide precursor used for N-glycosylation.</text>
</comment>
<keyword evidence="4 5" id="KW-0472">Membrane</keyword>
<dbReference type="InterPro" id="IPR039698">
    <property type="entry name" value="Dfg10/SRD5A3"/>
</dbReference>
<gene>
    <name evidence="7" type="ORF">GNLVRS02_ARAD1D22858g</name>
</gene>
<dbReference type="EMBL" id="HG937694">
    <property type="protein sequence ID" value="CDP37931.1"/>
    <property type="molecule type" value="Genomic_DNA"/>
</dbReference>
<dbReference type="AlphaFoldDB" id="A0A060TFF6"/>
<dbReference type="Pfam" id="PF02544">
    <property type="entry name" value="Steroid_dh"/>
    <property type="match status" value="1"/>
</dbReference>
<sequence length="262" mass="29187">MLCEVFEALLIAATASVVLAFAIPQLEPFLYYGKVQDSKKVEVKSLTEDPIRYLTQVLTVPKSHFKHFYILSSALCTVIIALAVPDLSIISPRALLVLVLVSVHNYRRLFESFLVERLSKNSRIQLPHYIAGVVFYLSQCVFLSQFLSDDDNSQLSAQETYLILVLYLVSTAVQFHAHHHLASLKKYSLPQAGLFKLVACPHYLAEIGIYTAIALASKTPPSVVTLFWVIVNLGASANQTQLYYSQVYGNGAPKWAIIPLVI</sequence>
<keyword evidence="3 5" id="KW-1133">Transmembrane helix</keyword>
<dbReference type="PROSITE" id="PS50244">
    <property type="entry name" value="S5A_REDUCTASE"/>
    <property type="match status" value="1"/>
</dbReference>
<dbReference type="PANTHER" id="PTHR14624">
    <property type="entry name" value="DFG10 PROTEIN"/>
    <property type="match status" value="1"/>
</dbReference>